<feature type="transmembrane region" description="Helical" evidence="1">
    <location>
        <begin position="26"/>
        <end position="48"/>
    </location>
</feature>
<organism evidence="2">
    <name type="scientific">Bacteroides faecis</name>
    <dbReference type="NCBI Taxonomy" id="674529"/>
    <lineage>
        <taxon>Bacteria</taxon>
        <taxon>Pseudomonadati</taxon>
        <taxon>Bacteroidota</taxon>
        <taxon>Bacteroidia</taxon>
        <taxon>Bacteroidales</taxon>
        <taxon>Bacteroidaceae</taxon>
        <taxon>Bacteroides</taxon>
    </lineage>
</organism>
<evidence type="ECO:0008006" key="3">
    <source>
        <dbReference type="Google" id="ProtNLM"/>
    </source>
</evidence>
<name>A0A6N2W182_9BACE</name>
<feature type="transmembrane region" description="Helical" evidence="1">
    <location>
        <begin position="60"/>
        <end position="79"/>
    </location>
</feature>
<sequence length="151" mass="17224">MGAPVLNGPFVMPMFRSFVPRKMQPWIYLFIAVTFQLSGGVYLGALNHMIGGMAVMREDILMCMYANLAGMAIYFPLLFRMKFRFTNKTLLTSAALGVLLCNLIAPHITFLPLLWLICFIEGMCKIQGTFECMSNIQLWMTPKRDFTVFFP</sequence>
<keyword evidence="1" id="KW-0472">Membrane</keyword>
<proteinExistence type="predicted"/>
<accession>A0A6N2W182</accession>
<evidence type="ECO:0000313" key="2">
    <source>
        <dbReference type="EMBL" id="VYT34591.1"/>
    </source>
</evidence>
<feature type="transmembrane region" description="Helical" evidence="1">
    <location>
        <begin position="91"/>
        <end position="117"/>
    </location>
</feature>
<dbReference type="EMBL" id="CACRSZ010000056">
    <property type="protein sequence ID" value="VYT34591.1"/>
    <property type="molecule type" value="Genomic_DNA"/>
</dbReference>
<protein>
    <recommendedName>
        <fullName evidence="3">Transmembrane protein</fullName>
    </recommendedName>
</protein>
<reference evidence="2" key="1">
    <citation type="submission" date="2019-11" db="EMBL/GenBank/DDBJ databases">
        <authorList>
            <person name="Feng L."/>
        </authorList>
    </citation>
    <scope>NUCLEOTIDE SEQUENCE</scope>
    <source>
        <strain evidence="2">BfaecisLFYP10</strain>
    </source>
</reference>
<dbReference type="AlphaFoldDB" id="A0A6N2W182"/>
<keyword evidence="1" id="KW-0812">Transmembrane</keyword>
<evidence type="ECO:0000256" key="1">
    <source>
        <dbReference type="SAM" id="Phobius"/>
    </source>
</evidence>
<keyword evidence="1" id="KW-1133">Transmembrane helix</keyword>
<gene>
    <name evidence="2" type="ORF">BFLFYP10_02558</name>
</gene>